<evidence type="ECO:0000313" key="1">
    <source>
        <dbReference type="EMBL" id="MBD4336274.1"/>
    </source>
</evidence>
<gene>
    <name evidence="1" type="ORF">GUH15_09470</name>
</gene>
<comment type="caution">
    <text evidence="1">The sequence shown here is derived from an EMBL/GenBank/DDBJ whole genome shotgun (WGS) entry which is preliminary data.</text>
</comment>
<dbReference type="Proteomes" id="UP000653002">
    <property type="component" value="Unassembled WGS sequence"/>
</dbReference>
<protein>
    <submittedName>
        <fullName evidence="1">Uncharacterized protein</fullName>
    </submittedName>
</protein>
<accession>A0A8I0GXQ0</accession>
<dbReference type="EMBL" id="JAABFR010000646">
    <property type="protein sequence ID" value="MBD4336274.1"/>
    <property type="molecule type" value="Genomic_DNA"/>
</dbReference>
<organism evidence="1 2">
    <name type="scientific">Xanthomonas citri pv. citri</name>
    <dbReference type="NCBI Taxonomy" id="611301"/>
    <lineage>
        <taxon>Bacteria</taxon>
        <taxon>Pseudomonadati</taxon>
        <taxon>Pseudomonadota</taxon>
        <taxon>Gammaproteobacteria</taxon>
        <taxon>Lysobacterales</taxon>
        <taxon>Lysobacteraceae</taxon>
        <taxon>Xanthomonas</taxon>
    </lineage>
</organism>
<proteinExistence type="predicted"/>
<dbReference type="AlphaFoldDB" id="A0A8I0GXQ0"/>
<feature type="non-terminal residue" evidence="1">
    <location>
        <position position="1"/>
    </location>
</feature>
<reference evidence="1" key="1">
    <citation type="submission" date="2020-01" db="EMBL/GenBank/DDBJ databases">
        <authorList>
            <person name="Richard D."/>
        </authorList>
    </citation>
    <scope>NUCLEOTIDE SEQUENCE</scope>
    <source>
        <strain evidence="1">JP541</strain>
    </source>
</reference>
<name>A0A8I0GXQ0_XANCI</name>
<sequence>DRLVITRTNYPSLQQLVFLQGPPPVEADGNGGFCWAMDEATAEKITVFYLESQASLWAGWSACPAVCIESLDELPPLS</sequence>
<evidence type="ECO:0000313" key="2">
    <source>
        <dbReference type="Proteomes" id="UP000653002"/>
    </source>
</evidence>